<protein>
    <recommendedName>
        <fullName evidence="4">Response regulator</fullName>
    </recommendedName>
</protein>
<keyword evidence="3" id="KW-1185">Reference proteome</keyword>
<evidence type="ECO:0000256" key="1">
    <source>
        <dbReference type="SAM" id="Coils"/>
    </source>
</evidence>
<reference evidence="2 3" key="1">
    <citation type="submission" date="2019-02" db="EMBL/GenBank/DDBJ databases">
        <title>Deep-cultivation of Planctomycetes and their phenomic and genomic characterization uncovers novel biology.</title>
        <authorList>
            <person name="Wiegand S."/>
            <person name="Jogler M."/>
            <person name="Boedeker C."/>
            <person name="Pinto D."/>
            <person name="Vollmers J."/>
            <person name="Rivas-Marin E."/>
            <person name="Kohn T."/>
            <person name="Peeters S.H."/>
            <person name="Heuer A."/>
            <person name="Rast P."/>
            <person name="Oberbeckmann S."/>
            <person name="Bunk B."/>
            <person name="Jeske O."/>
            <person name="Meyerdierks A."/>
            <person name="Storesund J.E."/>
            <person name="Kallscheuer N."/>
            <person name="Luecker S."/>
            <person name="Lage O.M."/>
            <person name="Pohl T."/>
            <person name="Merkel B.J."/>
            <person name="Hornburger P."/>
            <person name="Mueller R.-W."/>
            <person name="Bruemmer F."/>
            <person name="Labrenz M."/>
            <person name="Spormann A.M."/>
            <person name="Op Den Camp H."/>
            <person name="Overmann J."/>
            <person name="Amann R."/>
            <person name="Jetten M.S.M."/>
            <person name="Mascher T."/>
            <person name="Medema M.H."/>
            <person name="Devos D.P."/>
            <person name="Kaster A.-K."/>
            <person name="Ovreas L."/>
            <person name="Rohde M."/>
            <person name="Galperin M.Y."/>
            <person name="Jogler C."/>
        </authorList>
    </citation>
    <scope>NUCLEOTIDE SEQUENCE [LARGE SCALE GENOMIC DNA]</scope>
    <source>
        <strain evidence="2 3">CA13</strain>
    </source>
</reference>
<dbReference type="AlphaFoldDB" id="A0A5C5ZBG4"/>
<comment type="caution">
    <text evidence="2">The sequence shown here is derived from an EMBL/GenBank/DDBJ whole genome shotgun (WGS) entry which is preliminary data.</text>
</comment>
<sequence>MTSSHRVRFTQSCPVCGRRVEIRASLLGCTVACQHCNAEFVASAQSDGCQHIDRSNDLLARVETALRRAEEQAAVAQGSEKQTIA</sequence>
<evidence type="ECO:0000313" key="3">
    <source>
        <dbReference type="Proteomes" id="UP000315010"/>
    </source>
</evidence>
<evidence type="ECO:0008006" key="4">
    <source>
        <dbReference type="Google" id="ProtNLM"/>
    </source>
</evidence>
<name>A0A5C5ZBG4_9BACT</name>
<dbReference type="OrthoDB" id="290564at2"/>
<gene>
    <name evidence="2" type="ORF">CA13_59660</name>
</gene>
<keyword evidence="1" id="KW-0175">Coiled coil</keyword>
<accession>A0A5C5ZBG4</accession>
<dbReference type="RefSeq" id="WP_146402241.1">
    <property type="nucleotide sequence ID" value="NZ_SJPJ01000001.1"/>
</dbReference>
<feature type="coiled-coil region" evidence="1">
    <location>
        <begin position="52"/>
        <end position="79"/>
    </location>
</feature>
<proteinExistence type="predicted"/>
<dbReference type="Proteomes" id="UP000315010">
    <property type="component" value="Unassembled WGS sequence"/>
</dbReference>
<dbReference type="EMBL" id="SJPJ01000001">
    <property type="protein sequence ID" value="TWT84487.1"/>
    <property type="molecule type" value="Genomic_DNA"/>
</dbReference>
<evidence type="ECO:0000313" key="2">
    <source>
        <dbReference type="EMBL" id="TWT84487.1"/>
    </source>
</evidence>
<organism evidence="2 3">
    <name type="scientific">Novipirellula herctigrandis</name>
    <dbReference type="NCBI Taxonomy" id="2527986"/>
    <lineage>
        <taxon>Bacteria</taxon>
        <taxon>Pseudomonadati</taxon>
        <taxon>Planctomycetota</taxon>
        <taxon>Planctomycetia</taxon>
        <taxon>Pirellulales</taxon>
        <taxon>Pirellulaceae</taxon>
        <taxon>Novipirellula</taxon>
    </lineage>
</organism>